<feature type="transmembrane region" description="Helical" evidence="2">
    <location>
        <begin position="83"/>
        <end position="103"/>
    </location>
</feature>
<evidence type="ECO:0000256" key="1">
    <source>
        <dbReference type="SAM" id="MobiDB-lite"/>
    </source>
</evidence>
<dbReference type="EMBL" id="JBDXMX010000001">
    <property type="protein sequence ID" value="MEO9246475.1"/>
    <property type="molecule type" value="Genomic_DNA"/>
</dbReference>
<protein>
    <recommendedName>
        <fullName evidence="5">O-antigen ligase domain-containing protein</fullName>
    </recommendedName>
</protein>
<feature type="transmembrane region" description="Helical" evidence="2">
    <location>
        <begin position="397"/>
        <end position="415"/>
    </location>
</feature>
<name>A0ABV0IG37_9MICC</name>
<feature type="transmembrane region" description="Helical" evidence="2">
    <location>
        <begin position="59"/>
        <end position="77"/>
    </location>
</feature>
<keyword evidence="4" id="KW-1185">Reference proteome</keyword>
<dbReference type="RefSeq" id="WP_347918538.1">
    <property type="nucleotide sequence ID" value="NZ_JBDXMX010000001.1"/>
</dbReference>
<reference evidence="3 4" key="1">
    <citation type="submission" date="2024-05" db="EMBL/GenBank/DDBJ databases">
        <authorList>
            <person name="Yi C."/>
        </authorList>
    </citation>
    <scope>NUCLEOTIDE SEQUENCE [LARGE SCALE GENOMIC DNA]</scope>
    <source>
        <strain evidence="3 4">XS13</strain>
    </source>
</reference>
<feature type="transmembrane region" description="Helical" evidence="2">
    <location>
        <begin position="32"/>
        <end position="50"/>
    </location>
</feature>
<comment type="caution">
    <text evidence="3">The sequence shown here is derived from an EMBL/GenBank/DDBJ whole genome shotgun (WGS) entry which is preliminary data.</text>
</comment>
<keyword evidence="2" id="KW-1133">Transmembrane helix</keyword>
<keyword evidence="2" id="KW-0472">Membrane</keyword>
<proteinExistence type="predicted"/>
<feature type="transmembrane region" description="Helical" evidence="2">
    <location>
        <begin position="163"/>
        <end position="182"/>
    </location>
</feature>
<feature type="transmembrane region" description="Helical" evidence="2">
    <location>
        <begin position="239"/>
        <end position="264"/>
    </location>
</feature>
<feature type="transmembrane region" description="Helical" evidence="2">
    <location>
        <begin position="189"/>
        <end position="208"/>
    </location>
</feature>
<feature type="transmembrane region" description="Helical" evidence="2">
    <location>
        <begin position="214"/>
        <end position="232"/>
    </location>
</feature>
<keyword evidence="2" id="KW-0812">Transmembrane</keyword>
<feature type="region of interest" description="Disordered" evidence="1">
    <location>
        <begin position="422"/>
        <end position="445"/>
    </location>
</feature>
<feature type="transmembrane region" description="Helical" evidence="2">
    <location>
        <begin position="337"/>
        <end position="360"/>
    </location>
</feature>
<evidence type="ECO:0000313" key="4">
    <source>
        <dbReference type="Proteomes" id="UP001484097"/>
    </source>
</evidence>
<feature type="transmembrane region" description="Helical" evidence="2">
    <location>
        <begin position="115"/>
        <end position="133"/>
    </location>
</feature>
<feature type="transmembrane region" description="Helical" evidence="2">
    <location>
        <begin position="372"/>
        <end position="391"/>
    </location>
</feature>
<evidence type="ECO:0008006" key="5">
    <source>
        <dbReference type="Google" id="ProtNLM"/>
    </source>
</evidence>
<evidence type="ECO:0000256" key="2">
    <source>
        <dbReference type="SAM" id="Phobius"/>
    </source>
</evidence>
<accession>A0ABV0IG37</accession>
<sequence>MNARTQRTTLGALLVALCLAYMMFRPVSNNVVLYPALVLLGVISVAGMASRGTRLARELVPVLILGGLVVMIGFLFGVGNPGWWHALIPWLVGPVIFWFWAASMDRGVLRIMVKTTAWATVALSAFIILYVGAQSGYLPQIIPPALLEETGAGFDGTGEATAIRLYGLSTLAAAAPMWVASLMVRRHPLLPGVALRVLAASTAVTAAMLGGRRAIILIVLLTPLIVWGLRMVMRERRPVIIPVPLAIAGVLAVPVAVIAAPSVWAMPAVQRAWDAVTGFFDPDAGVAGTNVRTDQMQHLADATADSPMVGHGFGATLNNGFSRNIERPWEFEMQYSLLLFNVGILGAILMAAAVITALAALRKAALHRPDMVPVLVVTGTAAVAMIIANASNPYLQAPGHMWAVFIALGAIGAVLNMPANDATSPAPEQDKVHRPRHGDFPALNR</sequence>
<gene>
    <name evidence="3" type="ORF">ABDK96_02125</name>
</gene>
<organism evidence="3 4">
    <name type="scientific">Citricoccus nitrophenolicus</name>
    <dbReference type="NCBI Taxonomy" id="863575"/>
    <lineage>
        <taxon>Bacteria</taxon>
        <taxon>Bacillati</taxon>
        <taxon>Actinomycetota</taxon>
        <taxon>Actinomycetes</taxon>
        <taxon>Micrococcales</taxon>
        <taxon>Micrococcaceae</taxon>
        <taxon>Citricoccus</taxon>
    </lineage>
</organism>
<dbReference type="Proteomes" id="UP001484097">
    <property type="component" value="Unassembled WGS sequence"/>
</dbReference>
<evidence type="ECO:0000313" key="3">
    <source>
        <dbReference type="EMBL" id="MEO9246475.1"/>
    </source>
</evidence>